<sequence>MHGIADQIIRGSSMEQMKRLTIGVELAAQPSVIFLDEPTSGLDARSAKLIMDGVRKVADSGRTIVCTIHQPSTEVFLLFDSLLLLKRGGETVFFGDLGDNCQHLIDYFGGIPGTPELLEGYNPATWMLECIGAGVGNTLTNDVDFVQYFNESEEKRMLDSNLNKEGVAFPSPDVPEMTFSRKRAASSWTQARFLVVHFMRMYWRTPSYNITRLVIALLLSLLFGLVFVDSEYTSYQGLISGVGMVFTTALFNGLVAFSSVLPIASEDRASFYRECASQSYNALWYFVGSTFAEIPYNFAGGLLFTVVFYPMVGFTGFGTAVLYWMNMSLFMLMQTYMGQFFTYFMPNLEVADVLGMLLNSIYILFMGFNPPATEIPSGYKWLYDITPHRYSIGILGALVFADCDEMPTWDAETDQYIGGGSQLGCQPVTNTPVNIDHITVKEYVESVFNLKHDEIWRNFGIVLVFIVVFRVFGLLALRFVNHQKR</sequence>
<dbReference type="OrthoDB" id="66620at2759"/>
<protein>
    <submittedName>
        <fullName evidence="9">ABC Superfamily</fullName>
    </submittedName>
</protein>
<proteinExistence type="predicted"/>
<evidence type="ECO:0000313" key="9">
    <source>
        <dbReference type="EMBL" id="POM76103.1"/>
    </source>
</evidence>
<comment type="caution">
    <text evidence="9">The sequence shown here is derived from an EMBL/GenBank/DDBJ whole genome shotgun (WGS) entry which is preliminary data.</text>
</comment>
<dbReference type="EMBL" id="NCKW01003539">
    <property type="protein sequence ID" value="POM76103.1"/>
    <property type="molecule type" value="Genomic_DNA"/>
</dbReference>
<feature type="transmembrane region" description="Helical" evidence="6">
    <location>
        <begin position="459"/>
        <end position="480"/>
    </location>
</feature>
<dbReference type="InterPro" id="IPR010929">
    <property type="entry name" value="PDR_CDR_ABC"/>
</dbReference>
<dbReference type="GO" id="GO:0016020">
    <property type="term" value="C:membrane"/>
    <property type="evidence" value="ECO:0007669"/>
    <property type="project" value="UniProtKB-SubCell"/>
</dbReference>
<keyword evidence="10" id="KW-1185">Reference proteome</keyword>
<keyword evidence="3 6" id="KW-0812">Transmembrane</keyword>
<dbReference type="Proteomes" id="UP000237271">
    <property type="component" value="Unassembled WGS sequence"/>
</dbReference>
<name>A0A2P4YE77_9STRA</name>
<gene>
    <name evidence="9" type="ORF">PHPALM_6701</name>
</gene>
<dbReference type="PANTHER" id="PTHR19241">
    <property type="entry name" value="ATP-BINDING CASSETTE TRANSPORTER"/>
    <property type="match status" value="1"/>
</dbReference>
<feature type="transmembrane region" description="Helical" evidence="6">
    <location>
        <begin position="234"/>
        <end position="261"/>
    </location>
</feature>
<feature type="transmembrane region" description="Helical" evidence="6">
    <location>
        <begin position="321"/>
        <end position="338"/>
    </location>
</feature>
<feature type="domain" description="CDR ABC transporter" evidence="8">
    <location>
        <begin position="434"/>
        <end position="484"/>
    </location>
</feature>
<dbReference type="SUPFAM" id="SSF52540">
    <property type="entry name" value="P-loop containing nucleoside triphosphate hydrolases"/>
    <property type="match status" value="1"/>
</dbReference>
<evidence type="ECO:0000256" key="5">
    <source>
        <dbReference type="ARBA" id="ARBA00023136"/>
    </source>
</evidence>
<evidence type="ECO:0000256" key="4">
    <source>
        <dbReference type="ARBA" id="ARBA00022989"/>
    </source>
</evidence>
<dbReference type="Pfam" id="PF01061">
    <property type="entry name" value="ABC2_membrane"/>
    <property type="match status" value="1"/>
</dbReference>
<dbReference type="Pfam" id="PF06422">
    <property type="entry name" value="PDR_CDR"/>
    <property type="match status" value="1"/>
</dbReference>
<dbReference type="Gene3D" id="3.40.50.300">
    <property type="entry name" value="P-loop containing nucleotide triphosphate hydrolases"/>
    <property type="match status" value="1"/>
</dbReference>
<dbReference type="InterPro" id="IPR027417">
    <property type="entry name" value="P-loop_NTPase"/>
</dbReference>
<feature type="transmembrane region" description="Helical" evidence="6">
    <location>
        <begin position="209"/>
        <end position="228"/>
    </location>
</feature>
<reference evidence="9 10" key="1">
    <citation type="journal article" date="2017" name="Genome Biol. Evol.">
        <title>Phytophthora megakarya and P. palmivora, closely related causal agents of cacao black pod rot, underwent increases in genome sizes and gene numbers by different mechanisms.</title>
        <authorList>
            <person name="Ali S.S."/>
            <person name="Shao J."/>
            <person name="Lary D.J."/>
            <person name="Kronmiller B."/>
            <person name="Shen D."/>
            <person name="Strem M.D."/>
            <person name="Amoako-Attah I."/>
            <person name="Akrofi A.Y."/>
            <person name="Begoude B.A."/>
            <person name="Ten Hoopen G.M."/>
            <person name="Coulibaly K."/>
            <person name="Kebe B.I."/>
            <person name="Melnick R.L."/>
            <person name="Guiltinan M.J."/>
            <person name="Tyler B.M."/>
            <person name="Meinhardt L.W."/>
            <person name="Bailey B.A."/>
        </authorList>
    </citation>
    <scope>NUCLEOTIDE SEQUENCE [LARGE SCALE GENOMIC DNA]</scope>
    <source>
        <strain evidence="10">sbr112.9</strain>
    </source>
</reference>
<accession>A0A2P4YE77</accession>
<keyword evidence="2" id="KW-0813">Transport</keyword>
<evidence type="ECO:0000256" key="3">
    <source>
        <dbReference type="ARBA" id="ARBA00022692"/>
    </source>
</evidence>
<comment type="subcellular location">
    <subcellularLocation>
        <location evidence="1">Membrane</location>
        <topology evidence="1">Multi-pass membrane protein</topology>
    </subcellularLocation>
</comment>
<dbReference type="InterPro" id="IPR013525">
    <property type="entry name" value="ABC2_TM"/>
</dbReference>
<feature type="transmembrane region" description="Helical" evidence="6">
    <location>
        <begin position="282"/>
        <end position="309"/>
    </location>
</feature>
<evidence type="ECO:0000259" key="8">
    <source>
        <dbReference type="Pfam" id="PF06422"/>
    </source>
</evidence>
<dbReference type="GO" id="GO:0005524">
    <property type="term" value="F:ATP binding"/>
    <property type="evidence" value="ECO:0007669"/>
    <property type="project" value="InterPro"/>
</dbReference>
<evidence type="ECO:0000259" key="7">
    <source>
        <dbReference type="Pfam" id="PF01061"/>
    </source>
</evidence>
<keyword evidence="5 6" id="KW-0472">Membrane</keyword>
<feature type="domain" description="ABC-2 type transporter transmembrane" evidence="7">
    <location>
        <begin position="190"/>
        <end position="395"/>
    </location>
</feature>
<organism evidence="9 10">
    <name type="scientific">Phytophthora palmivora</name>
    <dbReference type="NCBI Taxonomy" id="4796"/>
    <lineage>
        <taxon>Eukaryota</taxon>
        <taxon>Sar</taxon>
        <taxon>Stramenopiles</taxon>
        <taxon>Oomycota</taxon>
        <taxon>Peronosporomycetes</taxon>
        <taxon>Peronosporales</taxon>
        <taxon>Peronosporaceae</taxon>
        <taxon>Phytophthora</taxon>
    </lineage>
</organism>
<feature type="transmembrane region" description="Helical" evidence="6">
    <location>
        <begin position="350"/>
        <end position="368"/>
    </location>
</feature>
<evidence type="ECO:0000256" key="1">
    <source>
        <dbReference type="ARBA" id="ARBA00004141"/>
    </source>
</evidence>
<keyword evidence="4 6" id="KW-1133">Transmembrane helix</keyword>
<dbReference type="GO" id="GO:0140359">
    <property type="term" value="F:ABC-type transporter activity"/>
    <property type="evidence" value="ECO:0007669"/>
    <property type="project" value="InterPro"/>
</dbReference>
<evidence type="ECO:0000256" key="2">
    <source>
        <dbReference type="ARBA" id="ARBA00022448"/>
    </source>
</evidence>
<dbReference type="AlphaFoldDB" id="A0A2P4YE77"/>
<evidence type="ECO:0000313" key="10">
    <source>
        <dbReference type="Proteomes" id="UP000237271"/>
    </source>
</evidence>
<evidence type="ECO:0000256" key="6">
    <source>
        <dbReference type="SAM" id="Phobius"/>
    </source>
</evidence>